<protein>
    <submittedName>
        <fullName evidence="1">Uncharacterized protein</fullName>
    </submittedName>
</protein>
<reference evidence="1" key="2">
    <citation type="submission" date="2022-01" db="EMBL/GenBank/DDBJ databases">
        <authorList>
            <person name="Yamashiro T."/>
            <person name="Shiraishi A."/>
            <person name="Satake H."/>
            <person name="Nakayama K."/>
        </authorList>
    </citation>
    <scope>NUCLEOTIDE SEQUENCE</scope>
</reference>
<name>A0ABQ5I5Q0_9ASTR</name>
<dbReference type="Proteomes" id="UP001151760">
    <property type="component" value="Unassembled WGS sequence"/>
</dbReference>
<proteinExistence type="predicted"/>
<dbReference type="EMBL" id="BQNB010020385">
    <property type="protein sequence ID" value="GJT95410.1"/>
    <property type="molecule type" value="Genomic_DNA"/>
</dbReference>
<evidence type="ECO:0000313" key="2">
    <source>
        <dbReference type="Proteomes" id="UP001151760"/>
    </source>
</evidence>
<evidence type="ECO:0000313" key="1">
    <source>
        <dbReference type="EMBL" id="GJT95410.1"/>
    </source>
</evidence>
<sequence>MITNPLTFKVGDRKIFSYNAMESVNKINLIDIACEEYSQEFLGFSEVLANGNSIPYLEPIVDTTSPTLAHSMGHIPEMYDGILHDMIDKNTWKCFMDDFSCLLGVLLYMPNPFGKRCLSGVRHKFSSKLGVNSHFLVNGKSLFLELKSPSREKLRSFELKIAVIRQLPQPGLL</sequence>
<gene>
    <name evidence="1" type="ORF">Tco_1090928</name>
</gene>
<accession>A0ABQ5I5Q0</accession>
<reference evidence="1" key="1">
    <citation type="journal article" date="2022" name="Int. J. Mol. Sci.">
        <title>Draft Genome of Tanacetum Coccineum: Genomic Comparison of Closely Related Tanacetum-Family Plants.</title>
        <authorList>
            <person name="Yamashiro T."/>
            <person name="Shiraishi A."/>
            <person name="Nakayama K."/>
            <person name="Satake H."/>
        </authorList>
    </citation>
    <scope>NUCLEOTIDE SEQUENCE</scope>
</reference>
<organism evidence="1 2">
    <name type="scientific">Tanacetum coccineum</name>
    <dbReference type="NCBI Taxonomy" id="301880"/>
    <lineage>
        <taxon>Eukaryota</taxon>
        <taxon>Viridiplantae</taxon>
        <taxon>Streptophyta</taxon>
        <taxon>Embryophyta</taxon>
        <taxon>Tracheophyta</taxon>
        <taxon>Spermatophyta</taxon>
        <taxon>Magnoliopsida</taxon>
        <taxon>eudicotyledons</taxon>
        <taxon>Gunneridae</taxon>
        <taxon>Pentapetalae</taxon>
        <taxon>asterids</taxon>
        <taxon>campanulids</taxon>
        <taxon>Asterales</taxon>
        <taxon>Asteraceae</taxon>
        <taxon>Asteroideae</taxon>
        <taxon>Anthemideae</taxon>
        <taxon>Anthemidinae</taxon>
        <taxon>Tanacetum</taxon>
    </lineage>
</organism>
<comment type="caution">
    <text evidence="1">The sequence shown here is derived from an EMBL/GenBank/DDBJ whole genome shotgun (WGS) entry which is preliminary data.</text>
</comment>
<keyword evidence="2" id="KW-1185">Reference proteome</keyword>